<proteinExistence type="predicted"/>
<dbReference type="RefSeq" id="WP_205133248.1">
    <property type="nucleotide sequence ID" value="NZ_JACSNT010000005.1"/>
</dbReference>
<gene>
    <name evidence="2" type="ORF">H9X83_03550</name>
</gene>
<name>A0ABS2G6Y5_9FIRM</name>
<accession>A0ABS2G6Y5</accession>
<evidence type="ECO:0000313" key="2">
    <source>
        <dbReference type="EMBL" id="MBM6877236.1"/>
    </source>
</evidence>
<dbReference type="PROSITE" id="PS51257">
    <property type="entry name" value="PROKAR_LIPOPROTEIN"/>
    <property type="match status" value="1"/>
</dbReference>
<feature type="signal peptide" evidence="1">
    <location>
        <begin position="1"/>
        <end position="20"/>
    </location>
</feature>
<dbReference type="EMBL" id="JACSNV010000004">
    <property type="protein sequence ID" value="MBM6877236.1"/>
    <property type="molecule type" value="Genomic_DNA"/>
</dbReference>
<reference evidence="2 3" key="1">
    <citation type="journal article" date="2021" name="Sci. Rep.">
        <title>The distribution of antibiotic resistance genes in chicken gut microbiota commensals.</title>
        <authorList>
            <person name="Juricova H."/>
            <person name="Matiasovicova J."/>
            <person name="Kubasova T."/>
            <person name="Cejkova D."/>
            <person name="Rychlik I."/>
        </authorList>
    </citation>
    <scope>NUCLEOTIDE SEQUENCE [LARGE SCALE GENOMIC DNA]</scope>
    <source>
        <strain evidence="2 3">An431b</strain>
    </source>
</reference>
<evidence type="ECO:0000313" key="3">
    <source>
        <dbReference type="Proteomes" id="UP000729290"/>
    </source>
</evidence>
<feature type="chain" id="PRO_5045520087" evidence="1">
    <location>
        <begin position="21"/>
        <end position="130"/>
    </location>
</feature>
<protein>
    <submittedName>
        <fullName evidence="2">Uncharacterized protein</fullName>
    </submittedName>
</protein>
<organism evidence="2 3">
    <name type="scientific">Anaerotignum lactatifermentans</name>
    <dbReference type="NCBI Taxonomy" id="160404"/>
    <lineage>
        <taxon>Bacteria</taxon>
        <taxon>Bacillati</taxon>
        <taxon>Bacillota</taxon>
        <taxon>Clostridia</taxon>
        <taxon>Lachnospirales</taxon>
        <taxon>Anaerotignaceae</taxon>
        <taxon>Anaerotignum</taxon>
    </lineage>
</organism>
<keyword evidence="3" id="KW-1185">Reference proteome</keyword>
<evidence type="ECO:0000256" key="1">
    <source>
        <dbReference type="SAM" id="SignalP"/>
    </source>
</evidence>
<dbReference type="Proteomes" id="UP000729290">
    <property type="component" value="Unassembled WGS sequence"/>
</dbReference>
<sequence>MKKLALTICLALCFFSGCGAAPVQNHLQKALPAEDEEKIGGKSPAERAEEIRSFLGQIYGITGSAVVVEGHTAIIGLRLDGVTQSQAQQIMKETENMTLCYGTGIDNVSVTVTDTIVSLIEAEQRKRMRG</sequence>
<comment type="caution">
    <text evidence="2">The sequence shown here is derived from an EMBL/GenBank/DDBJ whole genome shotgun (WGS) entry which is preliminary data.</text>
</comment>
<keyword evidence="1" id="KW-0732">Signal</keyword>